<dbReference type="EMBL" id="JXXN02002161">
    <property type="protein sequence ID" value="THD23413.1"/>
    <property type="molecule type" value="Genomic_DNA"/>
</dbReference>
<protein>
    <submittedName>
        <fullName evidence="2">Uncharacterized protein</fullName>
    </submittedName>
</protein>
<evidence type="ECO:0000313" key="2">
    <source>
        <dbReference type="EMBL" id="THD23413.1"/>
    </source>
</evidence>
<organism evidence="2 3">
    <name type="scientific">Fasciola hepatica</name>
    <name type="common">Liver fluke</name>
    <dbReference type="NCBI Taxonomy" id="6192"/>
    <lineage>
        <taxon>Eukaryota</taxon>
        <taxon>Metazoa</taxon>
        <taxon>Spiralia</taxon>
        <taxon>Lophotrochozoa</taxon>
        <taxon>Platyhelminthes</taxon>
        <taxon>Trematoda</taxon>
        <taxon>Digenea</taxon>
        <taxon>Plagiorchiida</taxon>
        <taxon>Echinostomata</taxon>
        <taxon>Echinostomatoidea</taxon>
        <taxon>Fasciolidae</taxon>
        <taxon>Fasciola</taxon>
    </lineage>
</organism>
<feature type="compositionally biased region" description="Basic residues" evidence="1">
    <location>
        <begin position="22"/>
        <end position="31"/>
    </location>
</feature>
<reference evidence="2" key="1">
    <citation type="submission" date="2019-03" db="EMBL/GenBank/DDBJ databases">
        <title>Improved annotation for the trematode Fasciola hepatica.</title>
        <authorList>
            <person name="Choi Y.-J."/>
            <person name="Martin J."/>
            <person name="Mitreva M."/>
        </authorList>
    </citation>
    <scope>NUCLEOTIDE SEQUENCE [LARGE SCALE GENOMIC DNA]</scope>
</reference>
<comment type="caution">
    <text evidence="2">The sequence shown here is derived from an EMBL/GenBank/DDBJ whole genome shotgun (WGS) entry which is preliminary data.</text>
</comment>
<evidence type="ECO:0000313" key="3">
    <source>
        <dbReference type="Proteomes" id="UP000230066"/>
    </source>
</evidence>
<gene>
    <name evidence="2" type="ORF">D915_005667</name>
</gene>
<name>A0A4E0R6H7_FASHE</name>
<proteinExistence type="predicted"/>
<evidence type="ECO:0000256" key="1">
    <source>
        <dbReference type="SAM" id="MobiDB-lite"/>
    </source>
</evidence>
<feature type="region of interest" description="Disordered" evidence="1">
    <location>
        <begin position="1"/>
        <end position="55"/>
    </location>
</feature>
<accession>A0A4E0R6H7</accession>
<dbReference type="Proteomes" id="UP000230066">
    <property type="component" value="Unassembled WGS sequence"/>
</dbReference>
<dbReference type="AlphaFoldDB" id="A0A4E0R6H7"/>
<feature type="compositionally biased region" description="Polar residues" evidence="1">
    <location>
        <begin position="32"/>
        <end position="46"/>
    </location>
</feature>
<feature type="compositionally biased region" description="Polar residues" evidence="1">
    <location>
        <begin position="1"/>
        <end position="10"/>
    </location>
</feature>
<sequence>MKCYKTTNTDGLPKRSESNQKAKSHVGKRSHGQSQQKPQMVIQQTGVDGYYMPSGANEGMGKPVVSSTTQHYKPVIASKTPASPPIPVWNGNYTNGLYPPPASIPHREWV</sequence>
<keyword evidence="3" id="KW-1185">Reference proteome</keyword>